<dbReference type="Proteomes" id="UP000276776">
    <property type="component" value="Unassembled WGS sequence"/>
</dbReference>
<dbReference type="InterPro" id="IPR036291">
    <property type="entry name" value="NAD(P)-bd_dom_sf"/>
</dbReference>
<evidence type="ECO:0000256" key="3">
    <source>
        <dbReference type="ARBA" id="ARBA00006484"/>
    </source>
</evidence>
<comment type="similarity">
    <text evidence="3">Belongs to the short-chain dehydrogenases/reductases (SDR) family.</text>
</comment>
<protein>
    <recommendedName>
        <fullName evidence="8">Hydroxysteroid dehydrogenase-like protein 2</fullName>
    </recommendedName>
</protein>
<keyword evidence="11" id="KW-1185">Reference proteome</keyword>
<dbReference type="Pfam" id="PF00106">
    <property type="entry name" value="adh_short"/>
    <property type="match status" value="1"/>
</dbReference>
<evidence type="ECO:0000259" key="9">
    <source>
        <dbReference type="Pfam" id="PF02036"/>
    </source>
</evidence>
<dbReference type="WBParaSite" id="TCLT_0000131701-mRNA-1">
    <property type="protein sequence ID" value="TCLT_0000131701-mRNA-1"/>
    <property type="gene ID" value="TCLT_0000131701"/>
</dbReference>
<evidence type="ECO:0000256" key="5">
    <source>
        <dbReference type="ARBA" id="ARBA00023002"/>
    </source>
</evidence>
<dbReference type="STRING" id="103827.A0A0N5CME0"/>
<dbReference type="FunFam" id="3.40.50.720:FF:000301">
    <property type="entry name" value="Hydroxysteroid dehydrogenase like 2"/>
    <property type="match status" value="1"/>
</dbReference>
<dbReference type="AlphaFoldDB" id="A0A0N5CME0"/>
<comment type="subcellular location">
    <subcellularLocation>
        <location evidence="1">Mitochondrion</location>
    </subcellularLocation>
    <subcellularLocation>
        <location evidence="2">Peroxisome</location>
    </subcellularLocation>
</comment>
<evidence type="ECO:0000256" key="4">
    <source>
        <dbReference type="ARBA" id="ARBA00022857"/>
    </source>
</evidence>
<evidence type="ECO:0000256" key="7">
    <source>
        <dbReference type="ARBA" id="ARBA00023140"/>
    </source>
</evidence>
<dbReference type="PANTHER" id="PTHR42808">
    <property type="entry name" value="HYDROXYSTEROID DEHYDROGENASE-LIKE PROTEIN 2"/>
    <property type="match status" value="1"/>
</dbReference>
<dbReference type="GO" id="GO:0005777">
    <property type="term" value="C:peroxisome"/>
    <property type="evidence" value="ECO:0007669"/>
    <property type="project" value="UniProtKB-SubCell"/>
</dbReference>
<keyword evidence="7" id="KW-0576">Peroxisome</keyword>
<dbReference type="Pfam" id="PF02036">
    <property type="entry name" value="SCP2"/>
    <property type="match status" value="1"/>
</dbReference>
<dbReference type="OMA" id="ANCADER"/>
<evidence type="ECO:0000256" key="1">
    <source>
        <dbReference type="ARBA" id="ARBA00004173"/>
    </source>
</evidence>
<evidence type="ECO:0000256" key="6">
    <source>
        <dbReference type="ARBA" id="ARBA00023128"/>
    </source>
</evidence>
<dbReference type="Gene3D" id="3.40.50.720">
    <property type="entry name" value="NAD(P)-binding Rossmann-like Domain"/>
    <property type="match status" value="1"/>
</dbReference>
<dbReference type="SUPFAM" id="SSF55718">
    <property type="entry name" value="SCP-like"/>
    <property type="match status" value="1"/>
</dbReference>
<dbReference type="InterPro" id="IPR036527">
    <property type="entry name" value="SCP2_sterol-bd_dom_sf"/>
</dbReference>
<sequence length="428" mass="47169">MRNFAGRTVLITGASRGIGKEIALKLARDGANIVVAAKTTEVNPKLPGTIYSAVEDIEKAGGKGLACVVDVRDEQTITKAVYGTVKKFGGIDVLINNASAISLAGTLRTTVEKFDLMHQINARGTFLMSQKCIPFLKKGTNPHILNISPPLTMTKQWFANHVAYTMAKYSMSMCVLGMHEELRPFKIAVNALWPKTAIWTTAMEILSNGTAENQCRKPTIMADAAYAILSRDSTTYTGNFAIDEYVLREEGIRDFDHYPNKHVFDLPNTCSDVFFNFISKMDHRIVSSGVPLLQDFFIPDDAKEATNLETPVPNSVLNVIIDKIKLLITSDVVQKVQAICRLDIETNAVLISGSDIHHVYIDMKNRAEVYESESDNEDVDVHLTTDLHTLSKLFNSKISATAAFASGKLKINGNMEKAIILLSQIVKP</sequence>
<dbReference type="Gene3D" id="3.30.1050.10">
    <property type="entry name" value="SCP2 sterol-binding domain"/>
    <property type="match status" value="1"/>
</dbReference>
<organism evidence="12">
    <name type="scientific">Thelazia callipaeda</name>
    <name type="common">Oriental eyeworm</name>
    <name type="synonym">Parasitic nematode</name>
    <dbReference type="NCBI Taxonomy" id="103827"/>
    <lineage>
        <taxon>Eukaryota</taxon>
        <taxon>Metazoa</taxon>
        <taxon>Ecdysozoa</taxon>
        <taxon>Nematoda</taxon>
        <taxon>Chromadorea</taxon>
        <taxon>Rhabditida</taxon>
        <taxon>Spirurina</taxon>
        <taxon>Spiruromorpha</taxon>
        <taxon>Thelazioidea</taxon>
        <taxon>Thelaziidae</taxon>
        <taxon>Thelazia</taxon>
    </lineage>
</organism>
<name>A0A0N5CME0_THECL</name>
<keyword evidence="5" id="KW-0560">Oxidoreductase</keyword>
<dbReference type="EMBL" id="UYYF01000158">
    <property type="protein sequence ID" value="VDM96690.1"/>
    <property type="molecule type" value="Genomic_DNA"/>
</dbReference>
<feature type="domain" description="SCP2" evidence="9">
    <location>
        <begin position="330"/>
        <end position="418"/>
    </location>
</feature>
<dbReference type="GO" id="GO:0005739">
    <property type="term" value="C:mitochondrion"/>
    <property type="evidence" value="ECO:0007669"/>
    <property type="project" value="UniProtKB-SubCell"/>
</dbReference>
<keyword evidence="4" id="KW-0521">NADP</keyword>
<reference evidence="10 11" key="2">
    <citation type="submission" date="2018-11" db="EMBL/GenBank/DDBJ databases">
        <authorList>
            <consortium name="Pathogen Informatics"/>
        </authorList>
    </citation>
    <scope>NUCLEOTIDE SEQUENCE [LARGE SCALE GENOMIC DNA]</scope>
</reference>
<dbReference type="CDD" id="cd09762">
    <property type="entry name" value="HSDL2_SDR_c"/>
    <property type="match status" value="1"/>
</dbReference>
<dbReference type="SUPFAM" id="SSF51735">
    <property type="entry name" value="NAD(P)-binding Rossmann-fold domains"/>
    <property type="match status" value="1"/>
</dbReference>
<dbReference type="PRINTS" id="PR00081">
    <property type="entry name" value="GDHRDH"/>
</dbReference>
<evidence type="ECO:0000256" key="2">
    <source>
        <dbReference type="ARBA" id="ARBA00004275"/>
    </source>
</evidence>
<evidence type="ECO:0000313" key="10">
    <source>
        <dbReference type="EMBL" id="VDM96690.1"/>
    </source>
</evidence>
<dbReference type="InterPro" id="IPR003033">
    <property type="entry name" value="SCP2_sterol-bd_dom"/>
</dbReference>
<evidence type="ECO:0000313" key="11">
    <source>
        <dbReference type="Proteomes" id="UP000276776"/>
    </source>
</evidence>
<proteinExistence type="inferred from homology"/>
<dbReference type="InterPro" id="IPR051935">
    <property type="entry name" value="HSDL2"/>
</dbReference>
<gene>
    <name evidence="10" type="ORF">TCLT_LOCUS1318</name>
</gene>
<dbReference type="InterPro" id="IPR002347">
    <property type="entry name" value="SDR_fam"/>
</dbReference>
<dbReference type="PANTHER" id="PTHR42808:SF3">
    <property type="entry name" value="HYDROXYSTEROID DEHYDROGENASE-LIKE PROTEIN 2"/>
    <property type="match status" value="1"/>
</dbReference>
<dbReference type="OrthoDB" id="5327538at2759"/>
<accession>A0A0N5CME0</accession>
<dbReference type="NCBIfam" id="NF006133">
    <property type="entry name" value="PRK08278.1"/>
    <property type="match status" value="1"/>
</dbReference>
<keyword evidence="6" id="KW-0496">Mitochondrion</keyword>
<evidence type="ECO:0000313" key="12">
    <source>
        <dbReference type="WBParaSite" id="TCLT_0000131701-mRNA-1"/>
    </source>
</evidence>
<reference evidence="12" key="1">
    <citation type="submission" date="2017-02" db="UniProtKB">
        <authorList>
            <consortium name="WormBaseParasite"/>
        </authorList>
    </citation>
    <scope>IDENTIFICATION</scope>
</reference>
<dbReference type="GO" id="GO:0016491">
    <property type="term" value="F:oxidoreductase activity"/>
    <property type="evidence" value="ECO:0007669"/>
    <property type="project" value="UniProtKB-KW"/>
</dbReference>
<evidence type="ECO:0000256" key="8">
    <source>
        <dbReference type="ARBA" id="ARBA00040243"/>
    </source>
</evidence>